<organism evidence="1 2">
    <name type="scientific">Plantactinospora sonchi</name>
    <dbReference type="NCBI Taxonomy" id="1544735"/>
    <lineage>
        <taxon>Bacteria</taxon>
        <taxon>Bacillati</taxon>
        <taxon>Actinomycetota</taxon>
        <taxon>Actinomycetes</taxon>
        <taxon>Micromonosporales</taxon>
        <taxon>Micromonosporaceae</taxon>
        <taxon>Plantactinospora</taxon>
    </lineage>
</organism>
<keyword evidence="2" id="KW-1185">Reference proteome</keyword>
<dbReference type="RefSeq" id="WP_331217790.1">
    <property type="nucleotide sequence ID" value="NZ_JAZGQK010000032.1"/>
</dbReference>
<dbReference type="Proteomes" id="UP001332243">
    <property type="component" value="Unassembled WGS sequence"/>
</dbReference>
<reference evidence="1 2" key="1">
    <citation type="submission" date="2024-01" db="EMBL/GenBank/DDBJ databases">
        <title>Genome insights into Plantactinospora sonchi sp. nov.</title>
        <authorList>
            <person name="Wang L."/>
        </authorList>
    </citation>
    <scope>NUCLEOTIDE SEQUENCE [LARGE SCALE GENOMIC DNA]</scope>
    <source>
        <strain evidence="1 2">NEAU-QY2</strain>
    </source>
</reference>
<accession>A0ABU7S2F0</accession>
<name>A0ABU7S2F0_9ACTN</name>
<gene>
    <name evidence="1" type="ORF">V1633_30650</name>
</gene>
<evidence type="ECO:0000313" key="1">
    <source>
        <dbReference type="EMBL" id="MEE6262850.1"/>
    </source>
</evidence>
<dbReference type="EMBL" id="JAZGQK010000032">
    <property type="protein sequence ID" value="MEE6262850.1"/>
    <property type="molecule type" value="Genomic_DNA"/>
</dbReference>
<evidence type="ECO:0000313" key="2">
    <source>
        <dbReference type="Proteomes" id="UP001332243"/>
    </source>
</evidence>
<sequence length="138" mass="14607">MGQGDDPQGVRLLNAVVAAFSSLEEFGFQIEQLRIGGGRGTHILARSDDVAIIVTADWYDRELSVAIKVAGADWLPIARLLPELSAATRPLPRNAKRGVLQKRLEQISTGLRLNAPEVLAGGSAALARVLRAGAGGDQ</sequence>
<proteinExistence type="predicted"/>
<comment type="caution">
    <text evidence="1">The sequence shown here is derived from an EMBL/GenBank/DDBJ whole genome shotgun (WGS) entry which is preliminary data.</text>
</comment>
<protein>
    <submittedName>
        <fullName evidence="1">Uncharacterized protein</fullName>
    </submittedName>
</protein>